<evidence type="ECO:0000256" key="3">
    <source>
        <dbReference type="ARBA" id="ARBA00022989"/>
    </source>
</evidence>
<dbReference type="AlphaFoldDB" id="A0A6G1JR40"/>
<evidence type="ECO:0000313" key="9">
    <source>
        <dbReference type="Proteomes" id="UP000799428"/>
    </source>
</evidence>
<name>A0A6G1JR40_9PLEO</name>
<dbReference type="InterPro" id="IPR052337">
    <property type="entry name" value="SAT4-like"/>
</dbReference>
<evidence type="ECO:0000313" key="8">
    <source>
        <dbReference type="EMBL" id="KAF2702970.1"/>
    </source>
</evidence>
<accession>A0A6G1JR40</accession>
<feature type="transmembrane region" description="Helical" evidence="6">
    <location>
        <begin position="146"/>
        <end position="167"/>
    </location>
</feature>
<dbReference type="GO" id="GO:0016020">
    <property type="term" value="C:membrane"/>
    <property type="evidence" value="ECO:0007669"/>
    <property type="project" value="UniProtKB-SubCell"/>
</dbReference>
<feature type="transmembrane region" description="Helical" evidence="6">
    <location>
        <begin position="104"/>
        <end position="125"/>
    </location>
</feature>
<protein>
    <recommendedName>
        <fullName evidence="7">Rhodopsin domain-containing protein</fullName>
    </recommendedName>
</protein>
<keyword evidence="4 6" id="KW-0472">Membrane</keyword>
<dbReference type="Proteomes" id="UP000799428">
    <property type="component" value="Unassembled WGS sequence"/>
</dbReference>
<feature type="transmembrane region" description="Helical" evidence="6">
    <location>
        <begin position="228"/>
        <end position="253"/>
    </location>
</feature>
<comment type="similarity">
    <text evidence="5">Belongs to the SAT4 family.</text>
</comment>
<evidence type="ECO:0000259" key="7">
    <source>
        <dbReference type="Pfam" id="PF20684"/>
    </source>
</evidence>
<feature type="domain" description="Rhodopsin" evidence="7">
    <location>
        <begin position="50"/>
        <end position="285"/>
    </location>
</feature>
<feature type="transmembrane region" description="Helical" evidence="6">
    <location>
        <begin position="187"/>
        <end position="207"/>
    </location>
</feature>
<organism evidence="8 9">
    <name type="scientific">Pleomassaria siparia CBS 279.74</name>
    <dbReference type="NCBI Taxonomy" id="1314801"/>
    <lineage>
        <taxon>Eukaryota</taxon>
        <taxon>Fungi</taxon>
        <taxon>Dikarya</taxon>
        <taxon>Ascomycota</taxon>
        <taxon>Pezizomycotina</taxon>
        <taxon>Dothideomycetes</taxon>
        <taxon>Pleosporomycetidae</taxon>
        <taxon>Pleosporales</taxon>
        <taxon>Pleomassariaceae</taxon>
        <taxon>Pleomassaria</taxon>
    </lineage>
</organism>
<dbReference type="EMBL" id="MU005790">
    <property type="protein sequence ID" value="KAF2702970.1"/>
    <property type="molecule type" value="Genomic_DNA"/>
</dbReference>
<gene>
    <name evidence="8" type="ORF">K504DRAFT_495844</name>
</gene>
<evidence type="ECO:0000256" key="5">
    <source>
        <dbReference type="ARBA" id="ARBA00038359"/>
    </source>
</evidence>
<dbReference type="OrthoDB" id="444631at2759"/>
<evidence type="ECO:0000256" key="4">
    <source>
        <dbReference type="ARBA" id="ARBA00023136"/>
    </source>
</evidence>
<reference evidence="8" key="1">
    <citation type="journal article" date="2020" name="Stud. Mycol.">
        <title>101 Dothideomycetes genomes: a test case for predicting lifestyles and emergence of pathogens.</title>
        <authorList>
            <person name="Haridas S."/>
            <person name="Albert R."/>
            <person name="Binder M."/>
            <person name="Bloem J."/>
            <person name="Labutti K."/>
            <person name="Salamov A."/>
            <person name="Andreopoulos B."/>
            <person name="Baker S."/>
            <person name="Barry K."/>
            <person name="Bills G."/>
            <person name="Bluhm B."/>
            <person name="Cannon C."/>
            <person name="Castanera R."/>
            <person name="Culley D."/>
            <person name="Daum C."/>
            <person name="Ezra D."/>
            <person name="Gonzalez J."/>
            <person name="Henrissat B."/>
            <person name="Kuo A."/>
            <person name="Liang C."/>
            <person name="Lipzen A."/>
            <person name="Lutzoni F."/>
            <person name="Magnuson J."/>
            <person name="Mondo S."/>
            <person name="Nolan M."/>
            <person name="Ohm R."/>
            <person name="Pangilinan J."/>
            <person name="Park H.-J."/>
            <person name="Ramirez L."/>
            <person name="Alfaro M."/>
            <person name="Sun H."/>
            <person name="Tritt A."/>
            <person name="Yoshinaga Y."/>
            <person name="Zwiers L.-H."/>
            <person name="Turgeon B."/>
            <person name="Goodwin S."/>
            <person name="Spatafora J."/>
            <person name="Crous P."/>
            <person name="Grigoriev I."/>
        </authorList>
    </citation>
    <scope>NUCLEOTIDE SEQUENCE</scope>
    <source>
        <strain evidence="8">CBS 279.74</strain>
    </source>
</reference>
<dbReference type="InterPro" id="IPR049326">
    <property type="entry name" value="Rhodopsin_dom_fungi"/>
</dbReference>
<evidence type="ECO:0000256" key="1">
    <source>
        <dbReference type="ARBA" id="ARBA00004141"/>
    </source>
</evidence>
<sequence length="349" mass="39520">MDFLDLANLPIAAPPDGQKSDFDSSAPYAKTVWILFILFLIPTFIVVIVRLYVKRYISKQRIAWDDGACIAALCLDILFTALMLKELDYGVGKHIWNIRALSITHYRLLAMTSANLVISLNMLFTRLAILALYQRLFEVYSTSRKLIYFGYFVSVLIAVPEVGNVIGRMVKCTTFLAGIRVRYCTQRHISIAVMAFAIAGLLTDILIYSIAIFRLRILHVNNTKKIQLTAIFAVGLVALLFSIANLTFNIVYWNKSDQLWYALWVALFKLLEADIALTCACATFLPAFWKSKRPAFSWAHSIFRSRSSTSASENIFEGTKPKGLKLAELNNNESVYAHNTDSERSDYYV</sequence>
<dbReference type="PANTHER" id="PTHR33048">
    <property type="entry name" value="PTH11-LIKE INTEGRAL MEMBRANE PROTEIN (AFU_ORTHOLOGUE AFUA_5G11245)"/>
    <property type="match status" value="1"/>
</dbReference>
<comment type="subcellular location">
    <subcellularLocation>
        <location evidence="1">Membrane</location>
        <topology evidence="1">Multi-pass membrane protein</topology>
    </subcellularLocation>
</comment>
<dbReference type="PANTHER" id="PTHR33048:SF158">
    <property type="entry name" value="MEMBRANE PROTEIN PTH11-LIKE, PUTATIVE-RELATED"/>
    <property type="match status" value="1"/>
</dbReference>
<feature type="transmembrane region" description="Helical" evidence="6">
    <location>
        <begin position="32"/>
        <end position="53"/>
    </location>
</feature>
<proteinExistence type="inferred from homology"/>
<keyword evidence="3 6" id="KW-1133">Transmembrane helix</keyword>
<keyword evidence="9" id="KW-1185">Reference proteome</keyword>
<dbReference type="Pfam" id="PF20684">
    <property type="entry name" value="Fung_rhodopsin"/>
    <property type="match status" value="1"/>
</dbReference>
<keyword evidence="2 6" id="KW-0812">Transmembrane</keyword>
<evidence type="ECO:0000256" key="2">
    <source>
        <dbReference type="ARBA" id="ARBA00022692"/>
    </source>
</evidence>
<evidence type="ECO:0000256" key="6">
    <source>
        <dbReference type="SAM" id="Phobius"/>
    </source>
</evidence>